<protein>
    <submittedName>
        <fullName evidence="1">Uncharacterized protein</fullName>
    </submittedName>
</protein>
<reference evidence="1 2" key="1">
    <citation type="journal article" date="2019" name="Sci. Rep.">
        <title>Orb-weaving spider Araneus ventricosus genome elucidates the spidroin gene catalogue.</title>
        <authorList>
            <person name="Kono N."/>
            <person name="Nakamura H."/>
            <person name="Ohtoshi R."/>
            <person name="Moran D.A.P."/>
            <person name="Shinohara A."/>
            <person name="Yoshida Y."/>
            <person name="Fujiwara M."/>
            <person name="Mori M."/>
            <person name="Tomita M."/>
            <person name="Arakawa K."/>
        </authorList>
    </citation>
    <scope>NUCLEOTIDE SEQUENCE [LARGE SCALE GENOMIC DNA]</scope>
</reference>
<organism evidence="1 2">
    <name type="scientific">Araneus ventricosus</name>
    <name type="common">Orbweaver spider</name>
    <name type="synonym">Epeira ventricosa</name>
    <dbReference type="NCBI Taxonomy" id="182803"/>
    <lineage>
        <taxon>Eukaryota</taxon>
        <taxon>Metazoa</taxon>
        <taxon>Ecdysozoa</taxon>
        <taxon>Arthropoda</taxon>
        <taxon>Chelicerata</taxon>
        <taxon>Arachnida</taxon>
        <taxon>Araneae</taxon>
        <taxon>Araneomorphae</taxon>
        <taxon>Entelegynae</taxon>
        <taxon>Araneoidea</taxon>
        <taxon>Araneidae</taxon>
        <taxon>Araneus</taxon>
    </lineage>
</organism>
<dbReference type="EMBL" id="BGPR01036948">
    <property type="protein sequence ID" value="GBO12393.1"/>
    <property type="molecule type" value="Genomic_DNA"/>
</dbReference>
<proteinExistence type="predicted"/>
<comment type="caution">
    <text evidence="1">The sequence shown here is derived from an EMBL/GenBank/DDBJ whole genome shotgun (WGS) entry which is preliminary data.</text>
</comment>
<accession>A0A4Y2UIG2</accession>
<sequence length="114" mass="13361">MNDLPKSIDLNRWRTNRSLCQMEWIGLLLNAQLYCSTTDSVTRTFGQFYTGKRCQEISHMSAFPEFFVRSGSVKCKQLLLFFTFPHFDENNSGKQRRFSESVAKQCNEKFISLK</sequence>
<keyword evidence="2" id="KW-1185">Reference proteome</keyword>
<evidence type="ECO:0000313" key="1">
    <source>
        <dbReference type="EMBL" id="GBO12393.1"/>
    </source>
</evidence>
<dbReference type="Proteomes" id="UP000499080">
    <property type="component" value="Unassembled WGS sequence"/>
</dbReference>
<evidence type="ECO:0000313" key="2">
    <source>
        <dbReference type="Proteomes" id="UP000499080"/>
    </source>
</evidence>
<gene>
    <name evidence="1" type="ORF">AVEN_222444_1</name>
</gene>
<dbReference type="AlphaFoldDB" id="A0A4Y2UIG2"/>
<name>A0A4Y2UIG2_ARAVE</name>